<evidence type="ECO:0000313" key="8">
    <source>
        <dbReference type="Proteomes" id="UP000557230"/>
    </source>
</evidence>
<protein>
    <submittedName>
        <fullName evidence="7">RN214 protein</fullName>
    </submittedName>
</protein>
<organism evidence="7 8">
    <name type="scientific">Indicator maculatus</name>
    <name type="common">spotted honeyguide</name>
    <dbReference type="NCBI Taxonomy" id="545262"/>
    <lineage>
        <taxon>Eukaryota</taxon>
        <taxon>Metazoa</taxon>
        <taxon>Chordata</taxon>
        <taxon>Craniata</taxon>
        <taxon>Vertebrata</taxon>
        <taxon>Euteleostomi</taxon>
        <taxon>Archelosauria</taxon>
        <taxon>Archosauria</taxon>
        <taxon>Dinosauria</taxon>
        <taxon>Saurischia</taxon>
        <taxon>Theropoda</taxon>
        <taxon>Coelurosauria</taxon>
        <taxon>Aves</taxon>
        <taxon>Neognathae</taxon>
        <taxon>Neoaves</taxon>
        <taxon>Telluraves</taxon>
        <taxon>Coraciimorphae</taxon>
        <taxon>Piciformes</taxon>
        <taxon>Indicatoridae</taxon>
        <taxon>Indicator</taxon>
    </lineage>
</organism>
<dbReference type="PROSITE" id="PS50089">
    <property type="entry name" value="ZF_RING_2"/>
    <property type="match status" value="1"/>
</dbReference>
<evidence type="ECO:0000256" key="1">
    <source>
        <dbReference type="ARBA" id="ARBA00022723"/>
    </source>
</evidence>
<accession>A0A7L1GKC5</accession>
<proteinExistence type="predicted"/>
<dbReference type="GO" id="GO:0008270">
    <property type="term" value="F:zinc ion binding"/>
    <property type="evidence" value="ECO:0007669"/>
    <property type="project" value="UniProtKB-KW"/>
</dbReference>
<reference evidence="7 8" key="1">
    <citation type="submission" date="2019-09" db="EMBL/GenBank/DDBJ databases">
        <title>Bird 10,000 Genomes (B10K) Project - Family phase.</title>
        <authorList>
            <person name="Zhang G."/>
        </authorList>
    </citation>
    <scope>NUCLEOTIDE SEQUENCE [LARGE SCALE GENOMIC DNA]</scope>
    <source>
        <strain evidence="7">B10K-DU-001-78</strain>
        <tissue evidence="7">Muscle</tissue>
    </source>
</reference>
<evidence type="ECO:0000256" key="5">
    <source>
        <dbReference type="SAM" id="Coils"/>
    </source>
</evidence>
<evidence type="ECO:0000259" key="6">
    <source>
        <dbReference type="PROSITE" id="PS50089"/>
    </source>
</evidence>
<dbReference type="InterPro" id="IPR013083">
    <property type="entry name" value="Znf_RING/FYVE/PHD"/>
</dbReference>
<feature type="coiled-coil region" evidence="5">
    <location>
        <begin position="27"/>
        <end position="215"/>
    </location>
</feature>
<dbReference type="AlphaFoldDB" id="A0A7L1GKC5"/>
<name>A0A7L1GKC5_9PICI</name>
<keyword evidence="8" id="KW-1185">Reference proteome</keyword>
<dbReference type="InterPro" id="IPR056872">
    <property type="entry name" value="TTC3/DZIP3-like_helical"/>
</dbReference>
<keyword evidence="5" id="KW-0175">Coiled coil</keyword>
<dbReference type="SUPFAM" id="SSF57850">
    <property type="entry name" value="RING/U-box"/>
    <property type="match status" value="1"/>
</dbReference>
<evidence type="ECO:0000256" key="2">
    <source>
        <dbReference type="ARBA" id="ARBA00022771"/>
    </source>
</evidence>
<dbReference type="GO" id="GO:0004842">
    <property type="term" value="F:ubiquitin-protein transferase activity"/>
    <property type="evidence" value="ECO:0007669"/>
    <property type="project" value="TreeGrafter"/>
</dbReference>
<keyword evidence="1" id="KW-0479">Metal-binding</keyword>
<feature type="non-terminal residue" evidence="7">
    <location>
        <position position="1"/>
    </location>
</feature>
<keyword evidence="2 4" id="KW-0863">Zinc-finger</keyword>
<dbReference type="Proteomes" id="UP000557230">
    <property type="component" value="Unassembled WGS sequence"/>
</dbReference>
<gene>
    <name evidence="7" type="primary">Rnf214</name>
    <name evidence="7" type="ORF">INDMAC_R11768</name>
</gene>
<feature type="non-terminal residue" evidence="7">
    <location>
        <position position="435"/>
    </location>
</feature>
<dbReference type="EMBL" id="VXBD01009387">
    <property type="protein sequence ID" value="NXN14342.1"/>
    <property type="molecule type" value="Genomic_DNA"/>
</dbReference>
<evidence type="ECO:0000256" key="4">
    <source>
        <dbReference type="PROSITE-ProRule" id="PRU00175"/>
    </source>
</evidence>
<sequence length="435" mass="50237">SNHLPLQTDFKTADMDVNTDQDIEKNLDKMMSERALLKERYQEVLDKQRQVENQLQVQLKQLQQRREEEMKNHQEILKAIQDVTIKREETKKKMEKEKKEFLQKEQDLKAEIEKLCEKGRRQLWEMELDKLKNQHNEINRNILEETERAWKAEILSLESRKELLVLKLEEAEKEAELHLTYLKSAPPTLETMRPKQEWEMRLNRIRMTKESVRDQFNDHIQMVRNGTKLSSLPQIPTPTLPPPPSETDFMLTAFQPSPSLTPRLPFPIGPVPVPMFQRLQPADKLEKLLEKLLARFPQCNKAQLTNILQQIKTARRTMAGLTMEELNQLVAAKLAEQQERAAAGAQPLGRIRAPMFSAPLPQISTPMFLPPAQVAYPAAASHAPAACKLCLMCQKLVQPGDLHPMACSHVLHKECIKFWAQTNTTDTCPFCPSLK</sequence>
<feature type="domain" description="RING-type" evidence="6">
    <location>
        <begin position="390"/>
        <end position="431"/>
    </location>
</feature>
<comment type="caution">
    <text evidence="7">The sequence shown here is derived from an EMBL/GenBank/DDBJ whole genome shotgun (WGS) entry which is preliminary data.</text>
</comment>
<dbReference type="Pfam" id="PF24525">
    <property type="entry name" value="TTC3"/>
    <property type="match status" value="1"/>
</dbReference>
<evidence type="ECO:0000256" key="3">
    <source>
        <dbReference type="ARBA" id="ARBA00022833"/>
    </source>
</evidence>
<dbReference type="PANTHER" id="PTHR15727">
    <property type="entry name" value="RING FINGER PROTEIN 214"/>
    <property type="match status" value="1"/>
</dbReference>
<dbReference type="InterPro" id="IPR001841">
    <property type="entry name" value="Znf_RING"/>
</dbReference>
<dbReference type="PANTHER" id="PTHR15727:SF3">
    <property type="entry name" value="RING FINGER PROTEIN 214"/>
    <property type="match status" value="1"/>
</dbReference>
<dbReference type="OrthoDB" id="9834380at2759"/>
<keyword evidence="3" id="KW-0862">Zinc</keyword>
<evidence type="ECO:0000313" key="7">
    <source>
        <dbReference type="EMBL" id="NXN14342.1"/>
    </source>
</evidence>
<dbReference type="Gene3D" id="3.30.40.10">
    <property type="entry name" value="Zinc/RING finger domain, C3HC4 (zinc finger)"/>
    <property type="match status" value="1"/>
</dbReference>
<dbReference type="CDD" id="cd16477">
    <property type="entry name" value="RING-H2_RNF214"/>
    <property type="match status" value="1"/>
</dbReference>